<protein>
    <recommendedName>
        <fullName evidence="7">Integrase catalytic domain-containing protein</fullName>
    </recommendedName>
</protein>
<evidence type="ECO:0000256" key="1">
    <source>
        <dbReference type="ARBA" id="ARBA00023268"/>
    </source>
</evidence>
<dbReference type="InterPro" id="IPR050951">
    <property type="entry name" value="Retrovirus_Pol_polyprotein"/>
</dbReference>
<dbReference type="OrthoDB" id="2376471at2759"/>
<feature type="compositionally biased region" description="Polar residues" evidence="2">
    <location>
        <begin position="1"/>
        <end position="18"/>
    </location>
</feature>
<dbReference type="InterPro" id="IPR012337">
    <property type="entry name" value="RNaseH-like_sf"/>
</dbReference>
<reference evidence="5 6" key="1">
    <citation type="submission" date="2014-09" db="EMBL/GenBank/DDBJ databases">
        <authorList>
            <person name="Ellenberger Sabrina"/>
        </authorList>
    </citation>
    <scope>NUCLEOTIDE SEQUENCE [LARGE SCALE GENOMIC DNA]</scope>
    <source>
        <strain evidence="5 6">CBS 412.66</strain>
    </source>
</reference>
<dbReference type="PANTHER" id="PTHR37984">
    <property type="entry name" value="PROTEIN CBG26694"/>
    <property type="match status" value="1"/>
</dbReference>
<dbReference type="InterPro" id="IPR001584">
    <property type="entry name" value="Integrase_cat-core"/>
</dbReference>
<gene>
    <name evidence="5" type="primary">PARPA_06784.1 scaffold 23853</name>
</gene>
<evidence type="ECO:0000259" key="3">
    <source>
        <dbReference type="PROSITE" id="PS50013"/>
    </source>
</evidence>
<dbReference type="GO" id="GO:0015074">
    <property type="term" value="P:DNA integration"/>
    <property type="evidence" value="ECO:0007669"/>
    <property type="project" value="InterPro"/>
</dbReference>
<dbReference type="SUPFAM" id="SSF53098">
    <property type="entry name" value="Ribonuclease H-like"/>
    <property type="match status" value="1"/>
</dbReference>
<dbReference type="PROSITE" id="PS50994">
    <property type="entry name" value="INTEGRASE"/>
    <property type="match status" value="1"/>
</dbReference>
<organism evidence="5 6">
    <name type="scientific">Parasitella parasitica</name>
    <dbReference type="NCBI Taxonomy" id="35722"/>
    <lineage>
        <taxon>Eukaryota</taxon>
        <taxon>Fungi</taxon>
        <taxon>Fungi incertae sedis</taxon>
        <taxon>Mucoromycota</taxon>
        <taxon>Mucoromycotina</taxon>
        <taxon>Mucoromycetes</taxon>
        <taxon>Mucorales</taxon>
        <taxon>Mucorineae</taxon>
        <taxon>Mucoraceae</taxon>
        <taxon>Parasitella</taxon>
    </lineage>
</organism>
<dbReference type="Gene3D" id="3.30.420.10">
    <property type="entry name" value="Ribonuclease H-like superfamily/Ribonuclease H"/>
    <property type="match status" value="1"/>
</dbReference>
<dbReference type="PANTHER" id="PTHR37984:SF5">
    <property type="entry name" value="PROTEIN NYNRIN-LIKE"/>
    <property type="match status" value="1"/>
</dbReference>
<dbReference type="InterPro" id="IPR043502">
    <property type="entry name" value="DNA/RNA_pol_sf"/>
</dbReference>
<dbReference type="InterPro" id="IPR041588">
    <property type="entry name" value="Integrase_H2C2"/>
</dbReference>
<sequence>MKPPKNQNQQHSGPNIQQHLPKPHDQPSFDLEELQEDQPQTLLELLDIFDREVTGARRRLEQGAISGRYGVPKKQLRFACIREFINCSKRESESVDAFVERYKVLKARSGVVDKHFCALVFFDSFPDATAHLMTVAKGQASEQSFYDINYLSGVARRLEMAVGSKAGNGVDSSGGRRKRESSDVFSTSQELKKSKHAPAFVSSVVAEAARPFGVKTKFVSRFGKTIGEHIADRTCKDCNGPFTNGHKCGTGVRGGAGGADGKTIRVMAKGPSAKAAAKSALRAIFVNPVVNEKSVRDSVVSLAASFVGAHVVDISDETVASPVESMEVDLVMSCVDGMEADLVDDHDDLKGCAEATLVDGMSNVSLADAELAMNMAAQECKVDAVFSAPPTMRSNSICVPLLVRNVSCFGFVDTGATFSSFVYWGVINGKLMPDGRKLTNIAQWPAIKTGRQLASFLGLMSYFRFSIPCFSRLTKDLDSLKQYKNLAAVWNESYSKAIADLKEALTMALVMSPPDFTTCFHLATDASQTAMGVMLYEIVDDQIRYVGLVSRNLTISERSYKVPNAMMLGWWETFCSYTFDIAHLPGIFNVIPDALSGLYEDDADVSARHLLGGRYYADGDELIKRKEKSSSKLKTASASKIKMKHAPVRVTRVLRSASDSDSSKPVALHEELILRTLRFADYITPPASEIDNMIISQHLVGHFGIKHVENAFHKESFHWKNLRQDIKRILDDCIECNKFNIAKEAYHSFCSNNPALPLDGWCMDLGDMGVTSTFGNKFLFVLTDLFTRFAVVRWIPDKHATAIARELLQVFSLFGWPKQLTSDRGAEFVNQVIEAMMDIGGIDRRRALAYNPLGNSSAESYIKLTKATTIKLINARLHKSSRYTLLFNRQPNGLADYSKEKPTDSSEIADEKIINERFRFVQDVLIPAISKLIIVAQAADHANKVMIKNVNRQNKLDERYEGPYLIHNVPDSGSYTLMDKTGALLSRDIPAHQIVYNAAANLKLTSVDEFLHWKGFDDPIKNTWDPAQNFDSTKYIELYWDRRGSAKTTGKRQSAPKTVNRRKAAARKEKRSKQQTKRS</sequence>
<keyword evidence="6" id="KW-1185">Reference proteome</keyword>
<feature type="region of interest" description="Disordered" evidence="2">
    <location>
        <begin position="1"/>
        <end position="30"/>
    </location>
</feature>
<keyword evidence="1" id="KW-0511">Multifunctional enzyme</keyword>
<dbReference type="Pfam" id="PF17921">
    <property type="entry name" value="Integrase_H2C2"/>
    <property type="match status" value="1"/>
</dbReference>
<dbReference type="Pfam" id="PF17919">
    <property type="entry name" value="RT_RNaseH_2"/>
    <property type="match status" value="1"/>
</dbReference>
<dbReference type="EMBL" id="LN728377">
    <property type="protein sequence ID" value="CEP12797.1"/>
    <property type="molecule type" value="Genomic_DNA"/>
</dbReference>
<dbReference type="InterPro" id="IPR036397">
    <property type="entry name" value="RNaseH_sf"/>
</dbReference>
<dbReference type="PROSITE" id="PS50013">
    <property type="entry name" value="CHROMO_2"/>
    <property type="match status" value="1"/>
</dbReference>
<evidence type="ECO:0000256" key="2">
    <source>
        <dbReference type="SAM" id="MobiDB-lite"/>
    </source>
</evidence>
<dbReference type="Gene3D" id="3.30.70.270">
    <property type="match status" value="1"/>
</dbReference>
<evidence type="ECO:0000259" key="4">
    <source>
        <dbReference type="PROSITE" id="PS50994"/>
    </source>
</evidence>
<dbReference type="GO" id="GO:0003676">
    <property type="term" value="F:nucleic acid binding"/>
    <property type="evidence" value="ECO:0007669"/>
    <property type="project" value="InterPro"/>
</dbReference>
<evidence type="ECO:0008006" key="7">
    <source>
        <dbReference type="Google" id="ProtNLM"/>
    </source>
</evidence>
<name>A0A0B7N5W3_9FUNG</name>
<dbReference type="Pfam" id="PF00665">
    <property type="entry name" value="rve"/>
    <property type="match status" value="1"/>
</dbReference>
<evidence type="ECO:0000313" key="6">
    <source>
        <dbReference type="Proteomes" id="UP000054107"/>
    </source>
</evidence>
<feature type="domain" description="Chromo" evidence="3">
    <location>
        <begin position="989"/>
        <end position="1051"/>
    </location>
</feature>
<dbReference type="Gene3D" id="1.10.340.70">
    <property type="match status" value="1"/>
</dbReference>
<dbReference type="STRING" id="35722.A0A0B7N5W3"/>
<evidence type="ECO:0000313" key="5">
    <source>
        <dbReference type="EMBL" id="CEP12797.1"/>
    </source>
</evidence>
<proteinExistence type="predicted"/>
<feature type="compositionally biased region" description="Basic residues" evidence="2">
    <location>
        <begin position="1059"/>
        <end position="1079"/>
    </location>
</feature>
<feature type="compositionally biased region" description="Polar residues" evidence="2">
    <location>
        <begin position="1046"/>
        <end position="1057"/>
    </location>
</feature>
<feature type="region of interest" description="Disordered" evidence="2">
    <location>
        <begin position="166"/>
        <end position="189"/>
    </location>
</feature>
<accession>A0A0B7N5W3</accession>
<dbReference type="InterPro" id="IPR000953">
    <property type="entry name" value="Chromo/chromo_shadow_dom"/>
</dbReference>
<feature type="region of interest" description="Disordered" evidence="2">
    <location>
        <begin position="1044"/>
        <end position="1079"/>
    </location>
</feature>
<dbReference type="SUPFAM" id="SSF56672">
    <property type="entry name" value="DNA/RNA polymerases"/>
    <property type="match status" value="1"/>
</dbReference>
<dbReference type="InterPro" id="IPR041577">
    <property type="entry name" value="RT_RNaseH_2"/>
</dbReference>
<dbReference type="Proteomes" id="UP000054107">
    <property type="component" value="Unassembled WGS sequence"/>
</dbReference>
<dbReference type="GO" id="GO:0003824">
    <property type="term" value="F:catalytic activity"/>
    <property type="evidence" value="ECO:0007669"/>
    <property type="project" value="UniProtKB-KW"/>
</dbReference>
<dbReference type="GO" id="GO:0005634">
    <property type="term" value="C:nucleus"/>
    <property type="evidence" value="ECO:0007669"/>
    <property type="project" value="UniProtKB-ARBA"/>
</dbReference>
<feature type="domain" description="Integrase catalytic" evidence="4">
    <location>
        <begin position="753"/>
        <end position="917"/>
    </location>
</feature>
<dbReference type="InterPro" id="IPR043128">
    <property type="entry name" value="Rev_trsase/Diguanyl_cyclase"/>
</dbReference>
<dbReference type="AlphaFoldDB" id="A0A0B7N5W3"/>